<name>A0A9Q0ZP46_SALVM</name>
<sequence length="101" mass="11595">MNPSSQCSQRCAPVHGTTDLVATPVVLYNQGRGVVEFVIISYRDLSLLNLQGKRRAFLRRDGGVYFHSLWARVVEVCREEVVLKARHENEAFKSQEYRGVW</sequence>
<dbReference type="AlphaFoldDB" id="A0A9Q0ZP46"/>
<dbReference type="EMBL" id="JAPFFL010000002">
    <property type="protein sequence ID" value="KAJ6741735.1"/>
    <property type="molecule type" value="Genomic_DNA"/>
</dbReference>
<protein>
    <submittedName>
        <fullName evidence="1">Uncharacterized protein</fullName>
    </submittedName>
</protein>
<evidence type="ECO:0000313" key="2">
    <source>
        <dbReference type="Proteomes" id="UP001151529"/>
    </source>
</evidence>
<evidence type="ECO:0000313" key="1">
    <source>
        <dbReference type="EMBL" id="KAJ6741735.1"/>
    </source>
</evidence>
<gene>
    <name evidence="1" type="ORF">OIU85_015876</name>
</gene>
<reference evidence="1" key="2">
    <citation type="journal article" date="2023" name="Int. J. Mol. Sci.">
        <title>De Novo Assembly and Annotation of 11 Diverse Shrub Willow (Salix) Genomes Reveals Novel Gene Organization in Sex-Linked Regions.</title>
        <authorList>
            <person name="Hyden B."/>
            <person name="Feng K."/>
            <person name="Yates T.B."/>
            <person name="Jawdy S."/>
            <person name="Cereghino C."/>
            <person name="Smart L.B."/>
            <person name="Muchero W."/>
        </authorList>
    </citation>
    <scope>NUCLEOTIDE SEQUENCE [LARGE SCALE GENOMIC DNA]</scope>
    <source>
        <tissue evidence="1">Shoot tip</tissue>
    </source>
</reference>
<organism evidence="1 2">
    <name type="scientific">Salix viminalis</name>
    <name type="common">Common osier</name>
    <name type="synonym">Basket willow</name>
    <dbReference type="NCBI Taxonomy" id="40686"/>
    <lineage>
        <taxon>Eukaryota</taxon>
        <taxon>Viridiplantae</taxon>
        <taxon>Streptophyta</taxon>
        <taxon>Embryophyta</taxon>
        <taxon>Tracheophyta</taxon>
        <taxon>Spermatophyta</taxon>
        <taxon>Magnoliopsida</taxon>
        <taxon>eudicotyledons</taxon>
        <taxon>Gunneridae</taxon>
        <taxon>Pentapetalae</taxon>
        <taxon>rosids</taxon>
        <taxon>fabids</taxon>
        <taxon>Malpighiales</taxon>
        <taxon>Salicaceae</taxon>
        <taxon>Saliceae</taxon>
        <taxon>Salix</taxon>
    </lineage>
</organism>
<keyword evidence="2" id="KW-1185">Reference proteome</keyword>
<dbReference type="Proteomes" id="UP001151529">
    <property type="component" value="Chromosome 6"/>
</dbReference>
<comment type="caution">
    <text evidence="1">The sequence shown here is derived from an EMBL/GenBank/DDBJ whole genome shotgun (WGS) entry which is preliminary data.</text>
</comment>
<accession>A0A9Q0ZP46</accession>
<proteinExistence type="predicted"/>
<reference evidence="1" key="1">
    <citation type="submission" date="2022-11" db="EMBL/GenBank/DDBJ databases">
        <authorList>
            <person name="Hyden B.L."/>
            <person name="Feng K."/>
            <person name="Yates T."/>
            <person name="Jawdy S."/>
            <person name="Smart L.B."/>
            <person name="Muchero W."/>
        </authorList>
    </citation>
    <scope>NUCLEOTIDE SEQUENCE</scope>
    <source>
        <tissue evidence="1">Shoot tip</tissue>
    </source>
</reference>